<dbReference type="GO" id="GO:0006351">
    <property type="term" value="P:DNA-templated transcription"/>
    <property type="evidence" value="ECO:0007669"/>
    <property type="project" value="InterPro"/>
</dbReference>
<evidence type="ECO:0000256" key="6">
    <source>
        <dbReference type="ARBA" id="ARBA00023015"/>
    </source>
</evidence>
<evidence type="ECO:0000256" key="5">
    <source>
        <dbReference type="ARBA" id="ARBA00022853"/>
    </source>
</evidence>
<dbReference type="GO" id="GO:0000417">
    <property type="term" value="C:HIR complex"/>
    <property type="evidence" value="ECO:0007669"/>
    <property type="project" value="TreeGrafter"/>
</dbReference>
<feature type="repeat" description="WD" evidence="9">
    <location>
        <begin position="14"/>
        <end position="46"/>
    </location>
</feature>
<gene>
    <name evidence="14" type="primary">HIR1</name>
    <name evidence="14" type="ORF">H4R20_001006</name>
</gene>
<dbReference type="Gene3D" id="2.130.10.10">
    <property type="entry name" value="YVTN repeat-like/Quinoprotein amine dehydrogenase"/>
    <property type="match status" value="2"/>
</dbReference>
<keyword evidence="5 10" id="KW-0156">Chromatin regulator</keyword>
<dbReference type="OrthoDB" id="1741719at2759"/>
<dbReference type="SMART" id="SM00320">
    <property type="entry name" value="WD40"/>
    <property type="match status" value="5"/>
</dbReference>
<dbReference type="InterPro" id="IPR031120">
    <property type="entry name" value="HIR1-like"/>
</dbReference>
<evidence type="ECO:0000256" key="7">
    <source>
        <dbReference type="ARBA" id="ARBA00023163"/>
    </source>
</evidence>
<evidence type="ECO:0000256" key="3">
    <source>
        <dbReference type="ARBA" id="ARBA00022574"/>
    </source>
</evidence>
<dbReference type="AlphaFoldDB" id="A0A9W8LVB3"/>
<feature type="region of interest" description="Disordered" evidence="11">
    <location>
        <begin position="716"/>
        <end position="736"/>
    </location>
</feature>
<evidence type="ECO:0000256" key="4">
    <source>
        <dbReference type="ARBA" id="ARBA00022737"/>
    </source>
</evidence>
<dbReference type="InterPro" id="IPR055410">
    <property type="entry name" value="Beta-prop_CAF1B_HIR1"/>
</dbReference>
<feature type="repeat" description="WD" evidence="9">
    <location>
        <begin position="64"/>
        <end position="97"/>
    </location>
</feature>
<proteinExistence type="inferred from homology"/>
<comment type="similarity">
    <text evidence="2 10">Belongs to the WD repeat HIR1 family.</text>
</comment>
<keyword evidence="7 10" id="KW-0804">Transcription</keyword>
<evidence type="ECO:0000259" key="12">
    <source>
        <dbReference type="Pfam" id="PF07569"/>
    </source>
</evidence>
<dbReference type="Proteomes" id="UP001140094">
    <property type="component" value="Unassembled WGS sequence"/>
</dbReference>
<dbReference type="SUPFAM" id="SSF50978">
    <property type="entry name" value="WD40 repeat-like"/>
    <property type="match status" value="1"/>
</dbReference>
<dbReference type="InterPro" id="IPR036322">
    <property type="entry name" value="WD40_repeat_dom_sf"/>
</dbReference>
<keyword evidence="3 9" id="KW-0853">WD repeat</keyword>
<evidence type="ECO:0000256" key="8">
    <source>
        <dbReference type="ARBA" id="ARBA00023242"/>
    </source>
</evidence>
<dbReference type="InterPro" id="IPR015943">
    <property type="entry name" value="WD40/YVTN_repeat-like_dom_sf"/>
</dbReference>
<dbReference type="Pfam" id="PF24105">
    <property type="entry name" value="Beta-prop_CAF1B_HIR1"/>
    <property type="match status" value="1"/>
</dbReference>
<dbReference type="PROSITE" id="PS50082">
    <property type="entry name" value="WD_REPEATS_2"/>
    <property type="match status" value="4"/>
</dbReference>
<reference evidence="14" key="1">
    <citation type="submission" date="2022-07" db="EMBL/GenBank/DDBJ databases">
        <title>Phylogenomic reconstructions and comparative analyses of Kickxellomycotina fungi.</title>
        <authorList>
            <person name="Reynolds N.K."/>
            <person name="Stajich J.E."/>
            <person name="Barry K."/>
            <person name="Grigoriev I.V."/>
            <person name="Crous P."/>
            <person name="Smith M.E."/>
        </authorList>
    </citation>
    <scope>NUCLEOTIDE SEQUENCE</scope>
    <source>
        <strain evidence="14">NRRL 1565</strain>
    </source>
</reference>
<name>A0A9W8LVB3_9FUNG</name>
<dbReference type="InterPro" id="IPR011494">
    <property type="entry name" value="HIRA-like_C"/>
</dbReference>
<evidence type="ECO:0000313" key="14">
    <source>
        <dbReference type="EMBL" id="KAJ2808094.1"/>
    </source>
</evidence>
<keyword evidence="4 10" id="KW-0677">Repeat</keyword>
<feature type="repeat" description="WD" evidence="9">
    <location>
        <begin position="173"/>
        <end position="214"/>
    </location>
</feature>
<evidence type="ECO:0000256" key="2">
    <source>
        <dbReference type="ARBA" id="ARBA00007306"/>
    </source>
</evidence>
<dbReference type="GO" id="GO:0031491">
    <property type="term" value="F:nucleosome binding"/>
    <property type="evidence" value="ECO:0007669"/>
    <property type="project" value="TreeGrafter"/>
</dbReference>
<dbReference type="GO" id="GO:0000785">
    <property type="term" value="C:chromatin"/>
    <property type="evidence" value="ECO:0007669"/>
    <property type="project" value="TreeGrafter"/>
</dbReference>
<comment type="caution">
    <text evidence="14">The sequence shown here is derived from an EMBL/GenBank/DDBJ whole genome shotgun (WGS) entry which is preliminary data.</text>
</comment>
<feature type="repeat" description="WD" evidence="9">
    <location>
        <begin position="131"/>
        <end position="172"/>
    </location>
</feature>
<keyword evidence="8 10" id="KW-0539">Nucleus</keyword>
<evidence type="ECO:0000256" key="10">
    <source>
        <dbReference type="RuleBase" id="RU364014"/>
    </source>
</evidence>
<sequence>MRITKADWLRHDADKKKATAIFSLDFHPDGTRLATAGMDNKIRLWNTAAIVEQTTKEPRLLSTLTAHNGAVMCARFSHGSGRYLASGADDMIVLVWERDESATEEGMAGNLEALGSADDAPTEIWRPVRRLTGHESDVCDVAWAPGNRYLASCGLDNTVLVWDGRTFDRVARLTAHTQFVKGLAFDPAGRFLATQSDDKTLRIWRTSDWQLQSTVERPFQESIFSTYFRRPSWAPDGAYVAAANAANGRVPVAALIARASWAADLSLVGHHAAVEAVRFCPRAFRPQPDEEPTSVCAVGAQDRSVTVWLTSQPVPLVAAPNLFSANLLDLAWHVPANPPPGPDAIVAWLAACSHDGSVALLEFERCELGTPVSNEEQNAMLAKYGGGTGDEDGDQAMLPQPIAETVTQLRLEEQQQKREEKEQITLPVDDAVPSNQQPPADASALPAEAPPVQAMPTPVRTAGGRKRVAPMFVRPLGGIGNATPDRTPQAVASSAAGPRHAVEAPEWITAQVLGTRQSHGGTAECSAEGAPSVQWLGPQTLVHAQSISAARVHLSVPTIVARLACTPQKNTTAFSLIAYNDTSAAYASRLECSVSQKAQQASPTLSQETMTQLQNHCWTKYLARPIMALAGSSQLAAASLDDGSLHWFDAESGARLAPPLTAEAHTAHLSCRDSFCLLLDAVGQLSVWDTSVLVAIVDKVSIAPLLYSAELAAPETLPTTEDTPNDHSVSAPGPRHSPECALTAVEIGETGAPILSFSDGRVFVYHLGLRTWLRVGDTKSYRGSEFYVHAAAQSTSQLEQLQALAARKRQNDNTHDTMAPLLSATERSSVTLDHLEHQLAAADALGATEDVLRFADLLARRLAMSGNRLHVARWLADLLGPPLIEGTCCPPNSADGRSNAVAGWRPQLATEPKRLILRRVLPLLAANRHLQPLVTEYSDVLEALLTS</sequence>
<feature type="region of interest" description="Disordered" evidence="11">
    <location>
        <begin position="411"/>
        <end position="452"/>
    </location>
</feature>
<organism evidence="14 15">
    <name type="scientific">Coemansia guatemalensis</name>
    <dbReference type="NCBI Taxonomy" id="2761395"/>
    <lineage>
        <taxon>Eukaryota</taxon>
        <taxon>Fungi</taxon>
        <taxon>Fungi incertae sedis</taxon>
        <taxon>Zoopagomycota</taxon>
        <taxon>Kickxellomycotina</taxon>
        <taxon>Kickxellomycetes</taxon>
        <taxon>Kickxellales</taxon>
        <taxon>Kickxellaceae</taxon>
        <taxon>Coemansia</taxon>
    </lineage>
</organism>
<keyword evidence="10" id="KW-0678">Repressor</keyword>
<evidence type="ECO:0000256" key="9">
    <source>
        <dbReference type="PROSITE-ProRule" id="PRU00221"/>
    </source>
</evidence>
<dbReference type="PANTHER" id="PTHR13831">
    <property type="entry name" value="MEMBER OF THE HIR1 FAMILY OF WD-REPEAT PROTEINS"/>
    <property type="match status" value="1"/>
</dbReference>
<dbReference type="InterPro" id="IPR001680">
    <property type="entry name" value="WD40_rpt"/>
</dbReference>
<feature type="domain" description="CAF1B/HIR1 beta-propeller" evidence="13">
    <location>
        <begin position="20"/>
        <end position="368"/>
    </location>
</feature>
<comment type="subcellular location">
    <subcellularLocation>
        <location evidence="1 10">Nucleus</location>
    </subcellularLocation>
</comment>
<protein>
    <recommendedName>
        <fullName evidence="10">Protein HIR</fullName>
    </recommendedName>
</protein>
<dbReference type="EMBL" id="JANBUO010000067">
    <property type="protein sequence ID" value="KAJ2808094.1"/>
    <property type="molecule type" value="Genomic_DNA"/>
</dbReference>
<dbReference type="PROSITE" id="PS50294">
    <property type="entry name" value="WD_REPEATS_REGION"/>
    <property type="match status" value="4"/>
</dbReference>
<keyword evidence="15" id="KW-1185">Reference proteome</keyword>
<dbReference type="CDD" id="cd00200">
    <property type="entry name" value="WD40"/>
    <property type="match status" value="1"/>
</dbReference>
<feature type="compositionally biased region" description="Basic and acidic residues" evidence="11">
    <location>
        <begin position="411"/>
        <end position="423"/>
    </location>
</feature>
<feature type="domain" description="Protein HIRA-like C-terminal" evidence="12">
    <location>
        <begin position="653"/>
        <end position="875"/>
    </location>
</feature>
<evidence type="ECO:0000313" key="15">
    <source>
        <dbReference type="Proteomes" id="UP001140094"/>
    </source>
</evidence>
<feature type="compositionally biased region" description="Polar residues" evidence="11">
    <location>
        <begin position="717"/>
        <end position="728"/>
    </location>
</feature>
<dbReference type="GO" id="GO:0006338">
    <property type="term" value="P:chromatin remodeling"/>
    <property type="evidence" value="ECO:0007669"/>
    <property type="project" value="InterPro"/>
</dbReference>
<dbReference type="PANTHER" id="PTHR13831:SF0">
    <property type="entry name" value="PROTEIN HIRA"/>
    <property type="match status" value="1"/>
</dbReference>
<dbReference type="GO" id="GO:0006355">
    <property type="term" value="P:regulation of DNA-templated transcription"/>
    <property type="evidence" value="ECO:0007669"/>
    <property type="project" value="InterPro"/>
</dbReference>
<dbReference type="GO" id="GO:0005634">
    <property type="term" value="C:nucleus"/>
    <property type="evidence" value="ECO:0007669"/>
    <property type="project" value="UniProtKB-SubCell"/>
</dbReference>
<accession>A0A9W8LVB3</accession>
<dbReference type="Pfam" id="PF07569">
    <property type="entry name" value="Hira"/>
    <property type="match status" value="1"/>
</dbReference>
<evidence type="ECO:0000259" key="13">
    <source>
        <dbReference type="Pfam" id="PF24105"/>
    </source>
</evidence>
<evidence type="ECO:0000256" key="11">
    <source>
        <dbReference type="SAM" id="MobiDB-lite"/>
    </source>
</evidence>
<keyword evidence="6 10" id="KW-0805">Transcription regulation</keyword>
<comment type="function">
    <text evidence="10">Required for replication-independent chromatin assembly and for the periodic repression of histone gene transcription during the cell cycle.</text>
</comment>
<evidence type="ECO:0000256" key="1">
    <source>
        <dbReference type="ARBA" id="ARBA00004123"/>
    </source>
</evidence>